<name>A0A366GSL4_9GAMM</name>
<protein>
    <submittedName>
        <fullName evidence="2">Antitoxin VapB</fullName>
    </submittedName>
</protein>
<sequence length="95" mass="10765">MQKKRPTEQELLKDPDAFGAHADELAGPLPHESEPLERLKGSVKKFERPTDPVTDPEDWDAWFDGEGVSGDFMKDHGEKQEIGQNPDNPPPKFHF</sequence>
<gene>
    <name evidence="2" type="ORF">DET50_107140</name>
</gene>
<proteinExistence type="predicted"/>
<feature type="compositionally biased region" description="Basic and acidic residues" evidence="1">
    <location>
        <begin position="72"/>
        <end position="81"/>
    </location>
</feature>
<accession>A0A366GSL4</accession>
<evidence type="ECO:0000313" key="2">
    <source>
        <dbReference type="EMBL" id="RBP30725.1"/>
    </source>
</evidence>
<reference evidence="2 3" key="1">
    <citation type="submission" date="2018-06" db="EMBL/GenBank/DDBJ databases">
        <title>Freshwater and sediment microbial communities from various areas in North America, analyzing microbe dynamics in response to fracking.</title>
        <authorList>
            <person name="Lamendella R."/>
        </authorList>
    </citation>
    <scope>NUCLEOTIDE SEQUENCE [LARGE SCALE GENOMIC DNA]</scope>
    <source>
        <strain evidence="2 3">114J</strain>
    </source>
</reference>
<dbReference type="AlphaFoldDB" id="A0A366GSL4"/>
<feature type="region of interest" description="Disordered" evidence="1">
    <location>
        <begin position="1"/>
        <end position="95"/>
    </location>
</feature>
<feature type="compositionally biased region" description="Basic and acidic residues" evidence="1">
    <location>
        <begin position="1"/>
        <end position="24"/>
    </location>
</feature>
<comment type="caution">
    <text evidence="2">The sequence shown here is derived from an EMBL/GenBank/DDBJ whole genome shotgun (WGS) entry which is preliminary data.</text>
</comment>
<dbReference type="EMBL" id="QNRO01000007">
    <property type="protein sequence ID" value="RBP30725.1"/>
    <property type="molecule type" value="Genomic_DNA"/>
</dbReference>
<dbReference type="Proteomes" id="UP000252995">
    <property type="component" value="Unassembled WGS sequence"/>
</dbReference>
<dbReference type="OrthoDB" id="6199127at2"/>
<organism evidence="2 3">
    <name type="scientific">Marinobacter pelagius</name>
    <dbReference type="NCBI Taxonomy" id="379482"/>
    <lineage>
        <taxon>Bacteria</taxon>
        <taxon>Pseudomonadati</taxon>
        <taxon>Pseudomonadota</taxon>
        <taxon>Gammaproteobacteria</taxon>
        <taxon>Pseudomonadales</taxon>
        <taxon>Marinobacteraceae</taxon>
        <taxon>Marinobacter</taxon>
    </lineage>
</organism>
<dbReference type="RefSeq" id="WP_113862482.1">
    <property type="nucleotide sequence ID" value="NZ_QNRO01000007.1"/>
</dbReference>
<evidence type="ECO:0000256" key="1">
    <source>
        <dbReference type="SAM" id="MobiDB-lite"/>
    </source>
</evidence>
<feature type="compositionally biased region" description="Acidic residues" evidence="1">
    <location>
        <begin position="54"/>
        <end position="63"/>
    </location>
</feature>
<feature type="compositionally biased region" description="Basic and acidic residues" evidence="1">
    <location>
        <begin position="31"/>
        <end position="50"/>
    </location>
</feature>
<evidence type="ECO:0000313" key="3">
    <source>
        <dbReference type="Proteomes" id="UP000252995"/>
    </source>
</evidence>